<dbReference type="AlphaFoldDB" id="A0A917DMJ5"/>
<dbReference type="InterPro" id="IPR023286">
    <property type="entry name" value="ABATE_dom_sf"/>
</dbReference>
<dbReference type="EMBL" id="BMHP01000001">
    <property type="protein sequence ID" value="GGD50766.1"/>
    <property type="molecule type" value="Genomic_DNA"/>
</dbReference>
<keyword evidence="2" id="KW-1185">Reference proteome</keyword>
<protein>
    <submittedName>
        <fullName evidence="1">Uncharacterized protein</fullName>
    </submittedName>
</protein>
<dbReference type="Pfam" id="PF07336">
    <property type="entry name" value="ABATE"/>
    <property type="match status" value="1"/>
</dbReference>
<reference evidence="1" key="1">
    <citation type="journal article" date="2014" name="Int. J. Syst. Evol. Microbiol.">
        <title>Complete genome sequence of Corynebacterium casei LMG S-19264T (=DSM 44701T), isolated from a smear-ripened cheese.</title>
        <authorList>
            <consortium name="US DOE Joint Genome Institute (JGI-PGF)"/>
            <person name="Walter F."/>
            <person name="Albersmeier A."/>
            <person name="Kalinowski J."/>
            <person name="Ruckert C."/>
        </authorList>
    </citation>
    <scope>NUCLEOTIDE SEQUENCE</scope>
    <source>
        <strain evidence="1">CGMCC 1.15178</strain>
    </source>
</reference>
<evidence type="ECO:0000313" key="2">
    <source>
        <dbReference type="Proteomes" id="UP000612456"/>
    </source>
</evidence>
<dbReference type="RefSeq" id="WP_188988856.1">
    <property type="nucleotide sequence ID" value="NZ_BMHP01000001.1"/>
</dbReference>
<accession>A0A917DMJ5</accession>
<reference evidence="1" key="2">
    <citation type="submission" date="2020-09" db="EMBL/GenBank/DDBJ databases">
        <authorList>
            <person name="Sun Q."/>
            <person name="Zhou Y."/>
        </authorList>
    </citation>
    <scope>NUCLEOTIDE SEQUENCE</scope>
    <source>
        <strain evidence="1">CGMCC 1.15178</strain>
    </source>
</reference>
<gene>
    <name evidence="1" type="ORF">GCM10010911_05380</name>
</gene>
<proteinExistence type="predicted"/>
<comment type="caution">
    <text evidence="1">The sequence shown here is derived from an EMBL/GenBank/DDBJ whole genome shotgun (WGS) entry which is preliminary data.</text>
</comment>
<dbReference type="SUPFAM" id="SSF160904">
    <property type="entry name" value="Jann2411-like"/>
    <property type="match status" value="1"/>
</dbReference>
<sequence>MQNPIKGRTIHGTDDIYTWWYSIWVNLANTILMQENQKVDVLEEPNHLLQWLRENGLLKDELPDDPVMVTIHDTLVRLRDICMGTLHGNTKLLLEFLISNSVLRADEDLLHDKILSLLYSRRGRSDSWVQERAQKLLMAAKQNPFQQTMHSSHLINLKVLITVILQYQEHLAESWNKS</sequence>
<evidence type="ECO:0000313" key="1">
    <source>
        <dbReference type="EMBL" id="GGD50766.1"/>
    </source>
</evidence>
<dbReference type="InterPro" id="IPR010852">
    <property type="entry name" value="ABATE"/>
</dbReference>
<organism evidence="1 2">
    <name type="scientific">Paenibacillus nasutitermitis</name>
    <dbReference type="NCBI Taxonomy" id="1652958"/>
    <lineage>
        <taxon>Bacteria</taxon>
        <taxon>Bacillati</taxon>
        <taxon>Bacillota</taxon>
        <taxon>Bacilli</taxon>
        <taxon>Bacillales</taxon>
        <taxon>Paenibacillaceae</taxon>
        <taxon>Paenibacillus</taxon>
    </lineage>
</organism>
<name>A0A917DMJ5_9BACL</name>
<dbReference type="Proteomes" id="UP000612456">
    <property type="component" value="Unassembled WGS sequence"/>
</dbReference>